<dbReference type="SUPFAM" id="SSF53850">
    <property type="entry name" value="Periplasmic binding protein-like II"/>
    <property type="match status" value="1"/>
</dbReference>
<dbReference type="AlphaFoldDB" id="A0A9W8DMR1"/>
<feature type="non-terminal residue" evidence="7">
    <location>
        <position position="102"/>
    </location>
</feature>
<dbReference type="GO" id="GO:0009094">
    <property type="term" value="P:L-phenylalanine biosynthetic process"/>
    <property type="evidence" value="ECO:0007669"/>
    <property type="project" value="UniProtKB-KW"/>
</dbReference>
<dbReference type="GO" id="GO:0004664">
    <property type="term" value="F:prephenate dehydratase activity"/>
    <property type="evidence" value="ECO:0007669"/>
    <property type="project" value="UniProtKB-EC"/>
</dbReference>
<name>A0A9W8DMR1_9FUNG</name>
<organism evidence="7 8">
    <name type="scientific">Tieghemiomyces parasiticus</name>
    <dbReference type="NCBI Taxonomy" id="78921"/>
    <lineage>
        <taxon>Eukaryota</taxon>
        <taxon>Fungi</taxon>
        <taxon>Fungi incertae sedis</taxon>
        <taxon>Zoopagomycota</taxon>
        <taxon>Kickxellomycotina</taxon>
        <taxon>Dimargaritomycetes</taxon>
        <taxon>Dimargaritales</taxon>
        <taxon>Dimargaritaceae</taxon>
        <taxon>Tieghemiomyces</taxon>
    </lineage>
</organism>
<feature type="domain" description="Prephenate dehydratase" evidence="6">
    <location>
        <begin position="18"/>
        <end position="102"/>
    </location>
</feature>
<protein>
    <submittedName>
        <fullName evidence="7">Prephenate dehydratase</fullName>
        <ecNumber evidence="7">4.2.1.51</ecNumber>
    </submittedName>
</protein>
<dbReference type="OrthoDB" id="983542at2759"/>
<evidence type="ECO:0000313" key="8">
    <source>
        <dbReference type="Proteomes" id="UP001150569"/>
    </source>
</evidence>
<evidence type="ECO:0000256" key="3">
    <source>
        <dbReference type="ARBA" id="ARBA00023222"/>
    </source>
</evidence>
<evidence type="ECO:0000256" key="1">
    <source>
        <dbReference type="ARBA" id="ARBA00022605"/>
    </source>
</evidence>
<keyword evidence="4 7" id="KW-0456">Lyase</keyword>
<dbReference type="EC" id="4.2.1.51" evidence="7"/>
<keyword evidence="8" id="KW-1185">Reference proteome</keyword>
<dbReference type="EMBL" id="JANBPT010001034">
    <property type="protein sequence ID" value="KAJ1910563.1"/>
    <property type="molecule type" value="Genomic_DNA"/>
</dbReference>
<evidence type="ECO:0000256" key="5">
    <source>
        <dbReference type="ARBA" id="ARBA00029440"/>
    </source>
</evidence>
<dbReference type="InterPro" id="IPR001086">
    <property type="entry name" value="Preph_deHydtase"/>
</dbReference>
<comment type="pathway">
    <text evidence="5">Amino-acid biosynthesis.</text>
</comment>
<dbReference type="GO" id="GO:0005737">
    <property type="term" value="C:cytoplasm"/>
    <property type="evidence" value="ECO:0007669"/>
    <property type="project" value="TreeGrafter"/>
</dbReference>
<evidence type="ECO:0000256" key="4">
    <source>
        <dbReference type="ARBA" id="ARBA00023239"/>
    </source>
</evidence>
<comment type="caution">
    <text evidence="7">The sequence shown here is derived from an EMBL/GenBank/DDBJ whole genome shotgun (WGS) entry which is preliminary data.</text>
</comment>
<evidence type="ECO:0000259" key="6">
    <source>
        <dbReference type="PROSITE" id="PS51171"/>
    </source>
</evidence>
<evidence type="ECO:0000256" key="2">
    <source>
        <dbReference type="ARBA" id="ARBA00023141"/>
    </source>
</evidence>
<evidence type="ECO:0000313" key="7">
    <source>
        <dbReference type="EMBL" id="KAJ1910563.1"/>
    </source>
</evidence>
<gene>
    <name evidence="7" type="primary">PHA2_2</name>
    <name evidence="7" type="ORF">IWQ60_010588</name>
</gene>
<dbReference type="Proteomes" id="UP001150569">
    <property type="component" value="Unassembled WGS sequence"/>
</dbReference>
<dbReference type="PANTHER" id="PTHR21022:SF19">
    <property type="entry name" value="PREPHENATE DEHYDRATASE-RELATED"/>
    <property type="match status" value="1"/>
</dbReference>
<keyword evidence="3" id="KW-0584">Phenylalanine biosynthesis</keyword>
<dbReference type="Pfam" id="PF00800">
    <property type="entry name" value="PDT"/>
    <property type="match status" value="1"/>
</dbReference>
<accession>A0A9W8DMR1</accession>
<dbReference type="Gene3D" id="3.40.190.10">
    <property type="entry name" value="Periplasmic binding protein-like II"/>
    <property type="match status" value="1"/>
</dbReference>
<dbReference type="PROSITE" id="PS51171">
    <property type="entry name" value="PREPHENATE_DEHYDR_3"/>
    <property type="match status" value="1"/>
</dbReference>
<dbReference type="PANTHER" id="PTHR21022">
    <property type="entry name" value="PREPHENATE DEHYDRATASE P PROTEIN"/>
    <property type="match status" value="1"/>
</dbReference>
<keyword evidence="1" id="KW-0028">Amino-acid biosynthesis</keyword>
<proteinExistence type="predicted"/>
<keyword evidence="2" id="KW-0057">Aromatic amino acid biosynthesis</keyword>
<reference evidence="7" key="1">
    <citation type="submission" date="2022-07" db="EMBL/GenBank/DDBJ databases">
        <title>Phylogenomic reconstructions and comparative analyses of Kickxellomycotina fungi.</title>
        <authorList>
            <person name="Reynolds N.K."/>
            <person name="Stajich J.E."/>
            <person name="Barry K."/>
            <person name="Grigoriev I.V."/>
            <person name="Crous P."/>
            <person name="Smith M.E."/>
        </authorList>
    </citation>
    <scope>NUCLEOTIDE SEQUENCE</scope>
    <source>
        <strain evidence="7">RSA 861</strain>
    </source>
</reference>
<sequence>MSDSTEPTATTTAAVTTKVAYLGPPGSFTYQAARGYFKVPSATTTNYSEVQLAARASIEDVFQAVEDGTVTYGVVPFENSSAGTVNQTLDRFVQSTSGGGGD</sequence>